<dbReference type="EMBL" id="JAEOAH010000004">
    <property type="protein sequence ID" value="MBK3494198.1"/>
    <property type="molecule type" value="Genomic_DNA"/>
</dbReference>
<dbReference type="InterPro" id="IPR011009">
    <property type="entry name" value="Kinase-like_dom_sf"/>
</dbReference>
<name>A0ABS1H454_9BACL</name>
<proteinExistence type="predicted"/>
<dbReference type="SUPFAM" id="SSF56112">
    <property type="entry name" value="Protein kinase-like (PK-like)"/>
    <property type="match status" value="1"/>
</dbReference>
<gene>
    <name evidence="1" type="ORF">JFL43_04870</name>
</gene>
<organism evidence="1 2">
    <name type="scientific">Viridibacillus soli</name>
    <dbReference type="NCBI Taxonomy" id="2798301"/>
    <lineage>
        <taxon>Bacteria</taxon>
        <taxon>Bacillati</taxon>
        <taxon>Bacillota</taxon>
        <taxon>Bacilli</taxon>
        <taxon>Bacillales</taxon>
        <taxon>Caryophanaceae</taxon>
        <taxon>Viridibacillus</taxon>
    </lineage>
</organism>
<evidence type="ECO:0000313" key="1">
    <source>
        <dbReference type="EMBL" id="MBK3494198.1"/>
    </source>
</evidence>
<keyword evidence="2" id="KW-1185">Reference proteome</keyword>
<evidence type="ECO:0000313" key="2">
    <source>
        <dbReference type="Proteomes" id="UP000618943"/>
    </source>
</evidence>
<dbReference type="Proteomes" id="UP000618943">
    <property type="component" value="Unassembled WGS sequence"/>
</dbReference>
<sequence>MNLINHLEVIEYEYNLDKIASIEQIYQGKTAMTFTISTDSNQFILRSLATVIDAGFEFSLHQHLNTSCSRKMVPFIFPTLEGKSYIQINEHIFRLQPFIASAKSEVLLTQ</sequence>
<dbReference type="RefSeq" id="WP_200748167.1">
    <property type="nucleotide sequence ID" value="NZ_JAEOAH010000004.1"/>
</dbReference>
<protein>
    <submittedName>
        <fullName evidence="1">Uncharacterized protein</fullName>
    </submittedName>
</protein>
<reference evidence="1 2" key="1">
    <citation type="submission" date="2020-12" db="EMBL/GenBank/DDBJ databases">
        <title>YIM B01967 draft genome.</title>
        <authorList>
            <person name="Yan X."/>
        </authorList>
    </citation>
    <scope>NUCLEOTIDE SEQUENCE [LARGE SCALE GENOMIC DNA]</scope>
    <source>
        <strain evidence="1 2">YIM B01967</strain>
    </source>
</reference>
<comment type="caution">
    <text evidence="1">The sequence shown here is derived from an EMBL/GenBank/DDBJ whole genome shotgun (WGS) entry which is preliminary data.</text>
</comment>
<accession>A0ABS1H454</accession>
<dbReference type="Gene3D" id="3.30.200.20">
    <property type="entry name" value="Phosphorylase Kinase, domain 1"/>
    <property type="match status" value="1"/>
</dbReference>